<evidence type="ECO:0000256" key="12">
    <source>
        <dbReference type="ARBA" id="ARBA00046380"/>
    </source>
</evidence>
<keyword evidence="3 13" id="KW-0540">Nuclease</keyword>
<dbReference type="GO" id="GO:0051607">
    <property type="term" value="P:defense response to virus"/>
    <property type="evidence" value="ECO:0007669"/>
    <property type="project" value="UniProtKB-UniRule"/>
</dbReference>
<dbReference type="InterPro" id="IPR055228">
    <property type="entry name" value="Cas9_RuvC"/>
</dbReference>
<dbReference type="Pfam" id="PF22702">
    <property type="entry name" value="Cas9_RuvC"/>
    <property type="match status" value="1"/>
</dbReference>
<reference evidence="15 16" key="1">
    <citation type="submission" date="2019-06" db="EMBL/GenBank/DDBJ databases">
        <title>Whole genome sequencing of Lactobacillus johnsonii strain G2A.</title>
        <authorList>
            <person name="Conlan S."/>
            <person name="Thomas P.J."/>
            <person name="Mullikin J."/>
            <person name="Singer J."/>
            <person name="Weaver C."/>
            <person name="Segre J.A."/>
        </authorList>
    </citation>
    <scope>NUCLEOTIDE SEQUENCE [LARGE SCALE GENOMIC DNA]</scope>
    <source>
        <strain evidence="15 16">G2A</strain>
        <plasmid evidence="15 16">unnamed2</plasmid>
    </source>
</reference>
<evidence type="ECO:0000256" key="4">
    <source>
        <dbReference type="ARBA" id="ARBA00022723"/>
    </source>
</evidence>
<keyword evidence="8 13" id="KW-0694">RNA-binding</keyword>
<comment type="similarity">
    <text evidence="13">Belongs to the CRISPR-associated Cas9 family.</text>
</comment>
<keyword evidence="9 13" id="KW-0051">Antiviral defense</keyword>
<evidence type="ECO:0000256" key="11">
    <source>
        <dbReference type="ARBA" id="ARBA00023211"/>
    </source>
</evidence>
<dbReference type="GO" id="GO:0046872">
    <property type="term" value="F:metal ion binding"/>
    <property type="evidence" value="ECO:0007669"/>
    <property type="project" value="UniProtKB-UniRule"/>
</dbReference>
<feature type="domain" description="HNH Cas9-type" evidence="14">
    <location>
        <begin position="787"/>
        <end position="947"/>
    </location>
</feature>
<sequence length="1380" mass="159796">MDKYQLGLNITPDKIGYAIMDNRNNLLKPNGAKAGIGERLFIPGEVAEPTRLLRSARRIKRRRQWRLTCLEQEFKPELDKVDPAFLYRLKDAWLSRSDVRRNRRQNLFANVVTEAQFYKKYPTIYHLQVDLINHPEKKFDLEYIYLAIHSLIKKRGNFLSSTPVDSYKASKFDTTSAYKQLNKAFKAIGYPFVKLAVQYADSGNDILLSDSLFKTNKIKKFQEIVVEEPKKKTDATQSKKVTRQLLNALLNSPTRFDILLNAEVEDDLNWKFTLADEDVDEKVSYIKQSLSDEQIEILDLLIDWHNYIELHQLLNGATTIAEAMVNIYDKHGQDIKLFNKYRLTVNNETAKSLKNLYLSYANGSRNNRDVKKAVGAKSLSREDFYDKITKIIKKQPENELSKQILAEIELGNFLPKITDKRNAAIPYQLNALELNKILKNQGKYYPFLIKPNPSQNKLDQKNAPYKITQLLTFKVPYYVGPLAKNEKNPHARFTWVVRKEAGQVTPWNFYDKIDQVKSADNFIKRSIGTDTYIFNEPVLPKSSLYYDEFSVLNELNSIKLNGDKIPVKLKQAIYENVFKKYKKVTVKKLKDYLIKNHDFKIVQVRGLADQTAFTSSLTSYHALKDILGEKVNEAKYNDDLEKIIEWSTVFEDRNIFYIKLNEINWLTELERQKLLAYRFRGWGNLSKKLLVDLKPTASGNVLDQLWKSKKTFIQIISQDSFKAAIDQNNVMVSKKLNDEELINNAYTSPANKKALRQALKVVKDVINTTGKIPDIISLRFNRGRSTETELSLNRQRQLIRQYNLIKDDLLNSELKKNLKQASNKRILTDKEYLYFKQLGRDAFDGSPLDFDKIKTYHLSHILPANYVPDDSLNNLALTTQSNSIKKGSQFANIFAQNIISNLNISVRNFWDKLVELGLIAKSKLYNLITDPDAINKTGRNKMIAHQLTGNSMVIKLLATILQAKYPNIKVIEVRNNNISQLRKCLNLLPLPSINDYDIGLDAYISAVIGNYLYNVYPKLRPFFIYGQYLSPDNEKNSPDFDIRSFNFLWKIMYGKEEDIYISGTHTPVFNRQDIIDKLKRAYHFKYQNVSQETFIKHGALFDQTIYPNPDHDLKRRSKLIRMKNDRPVELYGGYSSQKSGYFSLVRIEKKNGSFTNKIIGVPQMETDKLNKINDAKKYHERLYTILEPIVMTSETGKPVKNISNFKIIKAKIPYRQVIEDEGAKYTLGSAKYMYNFKQLYLSQEIRQIIADYVEDPNFRRHTRTIKLENDATISEKLNKVFEAILDQINTNFVLFNKARVKDKINEGSHKFYQLGISDKIIVIKNLLIACHANASAGYMKQINVNNTNINTIVTLTDSAELIYQSPTGMHEVKRKISDLF</sequence>
<evidence type="ECO:0000256" key="2">
    <source>
        <dbReference type="ARBA" id="ARBA00005244"/>
    </source>
</evidence>
<dbReference type="GO" id="GO:0003677">
    <property type="term" value="F:DNA binding"/>
    <property type="evidence" value="ECO:0007669"/>
    <property type="project" value="UniProtKB-UniRule"/>
</dbReference>
<keyword evidence="10 13" id="KW-0238">DNA-binding</keyword>
<dbReference type="InterPro" id="IPR033114">
    <property type="entry name" value="HNH_CAS9"/>
</dbReference>
<evidence type="ECO:0000313" key="15">
    <source>
        <dbReference type="EMBL" id="QIA88651.1"/>
    </source>
</evidence>
<dbReference type="Pfam" id="PF16595">
    <property type="entry name" value="Cas9_PI"/>
    <property type="match status" value="1"/>
</dbReference>
<proteinExistence type="inferred from homology"/>
<geneLocation type="plasmid" evidence="15 16">
    <name>unnamed2</name>
</geneLocation>
<organism evidence="15 16">
    <name type="scientific">Lactobacillus johnsonii</name>
    <dbReference type="NCBI Taxonomy" id="33959"/>
    <lineage>
        <taxon>Bacteria</taxon>
        <taxon>Bacillati</taxon>
        <taxon>Bacillota</taxon>
        <taxon>Bacilli</taxon>
        <taxon>Lactobacillales</taxon>
        <taxon>Lactobacillaceae</taxon>
        <taxon>Lactobacillus</taxon>
    </lineage>
</organism>
<dbReference type="InterPro" id="IPR032240">
    <property type="entry name" value="Cas9_REC"/>
</dbReference>
<comment type="caution">
    <text evidence="13">Lacks conserved residue(s) required for the propagation of feature annotation.</text>
</comment>
<dbReference type="GO" id="GO:0043571">
    <property type="term" value="P:maintenance of CRISPR repeat elements"/>
    <property type="evidence" value="ECO:0007669"/>
    <property type="project" value="UniProtKB-UniRule"/>
</dbReference>
<keyword evidence="5 13" id="KW-0255">Endonuclease</keyword>
<dbReference type="EC" id="3.1.-.-" evidence="13"/>
<dbReference type="EMBL" id="CP040856">
    <property type="protein sequence ID" value="QIA88651.1"/>
    <property type="molecule type" value="Genomic_DNA"/>
</dbReference>
<dbReference type="GO" id="GO:0003723">
    <property type="term" value="F:RNA binding"/>
    <property type="evidence" value="ECO:0007669"/>
    <property type="project" value="UniProtKB-UniRule"/>
</dbReference>
<dbReference type="Proteomes" id="UP000464749">
    <property type="component" value="Plasmid unnamed2"/>
</dbReference>
<evidence type="ECO:0000256" key="6">
    <source>
        <dbReference type="ARBA" id="ARBA00022801"/>
    </source>
</evidence>
<dbReference type="HAMAP" id="MF_01480">
    <property type="entry name" value="Cas9"/>
    <property type="match status" value="1"/>
</dbReference>
<dbReference type="InterPro" id="IPR028629">
    <property type="entry name" value="Cas9"/>
</dbReference>
<dbReference type="Pfam" id="PF13395">
    <property type="entry name" value="HNH_4"/>
    <property type="match status" value="1"/>
</dbReference>
<dbReference type="Pfam" id="PF16592">
    <property type="entry name" value="Cas9_REC"/>
    <property type="match status" value="1"/>
</dbReference>
<keyword evidence="11" id="KW-0464">Manganese</keyword>
<comment type="cofactor">
    <cofactor evidence="1">
        <name>Mg(2+)</name>
        <dbReference type="ChEBI" id="CHEBI:18420"/>
    </cofactor>
</comment>
<evidence type="ECO:0000256" key="3">
    <source>
        <dbReference type="ARBA" id="ARBA00022722"/>
    </source>
</evidence>
<evidence type="ECO:0000256" key="7">
    <source>
        <dbReference type="ARBA" id="ARBA00022842"/>
    </source>
</evidence>
<keyword evidence="7" id="KW-0460">Magnesium</keyword>
<evidence type="ECO:0000256" key="8">
    <source>
        <dbReference type="ARBA" id="ARBA00022884"/>
    </source>
</evidence>
<keyword evidence="4" id="KW-0479">Metal-binding</keyword>
<keyword evidence="6 13" id="KW-0378">Hydrolase</keyword>
<evidence type="ECO:0000256" key="9">
    <source>
        <dbReference type="ARBA" id="ARBA00023118"/>
    </source>
</evidence>
<comment type="domain">
    <text evidence="13">Has 2 endonuclease domains. The discontinuous RuvC-like domain cleaves the target DNA noncomplementary to crRNA while the HNH nuclease domain cleaves the target DNA complementary to crRNA.</text>
</comment>
<dbReference type="GO" id="GO:0004519">
    <property type="term" value="F:endonuclease activity"/>
    <property type="evidence" value="ECO:0007669"/>
    <property type="project" value="UniProtKB-UniRule"/>
</dbReference>
<accession>A0A9X7XVN0</accession>
<dbReference type="InterPro" id="IPR003615">
    <property type="entry name" value="HNH_nuc"/>
</dbReference>
<evidence type="ECO:0000256" key="13">
    <source>
        <dbReference type="HAMAP-Rule" id="MF_01480"/>
    </source>
</evidence>
<comment type="similarity">
    <text evidence="2">Belongs to the CRISPR-associated protein Cas9 family. Subtype II-A subfamily.</text>
</comment>
<evidence type="ECO:0000313" key="16">
    <source>
        <dbReference type="Proteomes" id="UP000464749"/>
    </source>
</evidence>
<dbReference type="PROSITE" id="PS51749">
    <property type="entry name" value="HNH_CAS9"/>
    <property type="match status" value="1"/>
</dbReference>
<dbReference type="NCBIfam" id="TIGR01865">
    <property type="entry name" value="cas_Csn1"/>
    <property type="match status" value="1"/>
</dbReference>
<comment type="subunit">
    <text evidence="12 13">Monomer. Binds crRNA and tracrRNA.</text>
</comment>
<keyword evidence="15" id="KW-0614">Plasmid</keyword>
<dbReference type="GO" id="GO:0016787">
    <property type="term" value="F:hydrolase activity"/>
    <property type="evidence" value="ECO:0007669"/>
    <property type="project" value="UniProtKB-KW"/>
</dbReference>
<protein>
    <recommendedName>
        <fullName evidence="13">CRISPR-associated endonuclease Cas9</fullName>
        <ecNumber evidence="13">3.1.-.-</ecNumber>
    </recommendedName>
</protein>
<evidence type="ECO:0000259" key="14">
    <source>
        <dbReference type="PROSITE" id="PS51749"/>
    </source>
</evidence>
<comment type="function">
    <text evidence="13">CRISPR (clustered regularly interspaced short palindromic repeat) is an adaptive immune system that provides protection against mobile genetic elements (viruses, transposable elements and conjugative plasmids). CRISPR clusters contain spacers, sequences complementary to antecedent mobile elements, and target invading nucleic acids. CRISPR clusters are transcribed and processed into CRISPR RNA (crRNA). In type II CRISPR systems correct processing of pre-crRNA requires a trans-encoded small RNA (tracrRNA), endogenous ribonuclease 3 (rnc) and this protein. The tracrRNA serves as a guide for ribonuclease 3-aided processing of pre-crRNA. Subsequently Cas9/crRNA/tracrRNA endonucleolytically cleaves linear or circular dsDNA target complementary to the spacer; Cas9 is inactive in the absence of the 2 guide RNAs (gRNA). Cas9 recognizes the protospacer adjacent motif (PAM) in the CRISPR repeat sequences to help distinguish self versus nonself, as targets within the bacterial CRISPR locus do not have PAMs. PAM recognition is also required for catalytic activity.</text>
</comment>
<evidence type="ECO:0000256" key="1">
    <source>
        <dbReference type="ARBA" id="ARBA00001946"/>
    </source>
</evidence>
<gene>
    <name evidence="13 15" type="primary">cas9</name>
    <name evidence="15" type="ORF">FEE39_10440</name>
</gene>
<evidence type="ECO:0000256" key="5">
    <source>
        <dbReference type="ARBA" id="ARBA00022759"/>
    </source>
</evidence>
<evidence type="ECO:0000256" key="10">
    <source>
        <dbReference type="ARBA" id="ARBA00023125"/>
    </source>
</evidence>
<feature type="active site" description="Proton acceptor for HNH nuclease domain" evidence="13">
    <location>
        <position position="860"/>
    </location>
</feature>
<name>A0A9X7XVN0_LACJH</name>
<dbReference type="InterPro" id="IPR032237">
    <property type="entry name" value="Cas9_PI"/>
</dbReference>
<dbReference type="RefSeq" id="WP_163589008.1">
    <property type="nucleotide sequence ID" value="NZ_CP040856.1"/>
</dbReference>